<dbReference type="PROSITE" id="PS50041">
    <property type="entry name" value="C_TYPE_LECTIN_2"/>
    <property type="match status" value="1"/>
</dbReference>
<dbReference type="SMART" id="SM00034">
    <property type="entry name" value="CLECT"/>
    <property type="match status" value="1"/>
</dbReference>
<dbReference type="PROSITE" id="PS00615">
    <property type="entry name" value="C_TYPE_LECTIN_1"/>
    <property type="match status" value="1"/>
</dbReference>
<dbReference type="PANTHER" id="PTHR22803">
    <property type="entry name" value="MANNOSE, PHOSPHOLIPASE, LECTIN RECEPTOR RELATED"/>
    <property type="match status" value="1"/>
</dbReference>
<dbReference type="GeneID" id="111117032"/>
<protein>
    <submittedName>
        <fullName evidence="5">C-type lectin domain family 17, member A-like</fullName>
    </submittedName>
</protein>
<reference evidence="5" key="1">
    <citation type="submission" date="2025-08" db="UniProtKB">
        <authorList>
            <consortium name="RefSeq"/>
        </authorList>
    </citation>
    <scope>IDENTIFICATION</scope>
    <source>
        <tissue evidence="5">Whole sample</tissue>
    </source>
</reference>
<evidence type="ECO:0000313" key="5">
    <source>
        <dbReference type="RefSeq" id="XP_022311803.1"/>
    </source>
</evidence>
<dbReference type="Pfam" id="PF00059">
    <property type="entry name" value="Lectin_C"/>
    <property type="match status" value="1"/>
</dbReference>
<dbReference type="InterPro" id="IPR018378">
    <property type="entry name" value="C-type_lectin_CS"/>
</dbReference>
<evidence type="ECO:0000256" key="2">
    <source>
        <dbReference type="SAM" id="SignalP"/>
    </source>
</evidence>
<feature type="signal peptide" evidence="2">
    <location>
        <begin position="1"/>
        <end position="22"/>
    </location>
</feature>
<dbReference type="InterPro" id="IPR001304">
    <property type="entry name" value="C-type_lectin-like"/>
</dbReference>
<keyword evidence="1" id="KW-1015">Disulfide bond</keyword>
<organism evidence="4 5">
    <name type="scientific">Crassostrea virginica</name>
    <name type="common">Eastern oyster</name>
    <dbReference type="NCBI Taxonomy" id="6565"/>
    <lineage>
        <taxon>Eukaryota</taxon>
        <taxon>Metazoa</taxon>
        <taxon>Spiralia</taxon>
        <taxon>Lophotrochozoa</taxon>
        <taxon>Mollusca</taxon>
        <taxon>Bivalvia</taxon>
        <taxon>Autobranchia</taxon>
        <taxon>Pteriomorphia</taxon>
        <taxon>Ostreida</taxon>
        <taxon>Ostreoidea</taxon>
        <taxon>Ostreidae</taxon>
        <taxon>Crassostrea</taxon>
    </lineage>
</organism>
<evidence type="ECO:0000256" key="1">
    <source>
        <dbReference type="ARBA" id="ARBA00023157"/>
    </source>
</evidence>
<accession>A0A8B8C7U7</accession>
<feature type="chain" id="PRO_5034650145" evidence="2">
    <location>
        <begin position="23"/>
        <end position="251"/>
    </location>
</feature>
<dbReference type="InterPro" id="IPR016187">
    <property type="entry name" value="CTDL_fold"/>
</dbReference>
<dbReference type="Proteomes" id="UP000694844">
    <property type="component" value="Chromosome 10"/>
</dbReference>
<dbReference type="RefSeq" id="XP_022311803.1">
    <property type="nucleotide sequence ID" value="XM_022456095.1"/>
</dbReference>
<sequence>MVPLHDVLVVCLCSICMCPSESFGIEKAALYIKRDTFETKKSTLALLNPQKVTLIECGHLCLDDNCCKGFIYNEISKHCVGLQFKDFDCTVNLNPTFSDIEGILPYQKGCETGWLEFNGHCYYAIKGQSKVQWSEAKTECRTMCSYLVEIDSKEEADWISSIFLEDENCPRNIFDCTAWIGLNDREVEGTFIWDHSNTSLNFTNWYPGEPSLGSPNEAKGKDCIDILRGGLWNDRFCSFLNWAICEKDIGL</sequence>
<evidence type="ECO:0000313" key="4">
    <source>
        <dbReference type="Proteomes" id="UP000694844"/>
    </source>
</evidence>
<keyword evidence="4" id="KW-1185">Reference proteome</keyword>
<gene>
    <name evidence="5" type="primary">LOC111117032</name>
</gene>
<keyword evidence="2" id="KW-0732">Signal</keyword>
<dbReference type="SUPFAM" id="SSF56436">
    <property type="entry name" value="C-type lectin-like"/>
    <property type="match status" value="1"/>
</dbReference>
<name>A0A8B8C7U7_CRAVI</name>
<feature type="domain" description="C-type lectin" evidence="3">
    <location>
        <begin position="117"/>
        <end position="246"/>
    </location>
</feature>
<dbReference type="AlphaFoldDB" id="A0A8B8C7U7"/>
<dbReference type="Gene3D" id="3.10.100.10">
    <property type="entry name" value="Mannose-Binding Protein A, subunit A"/>
    <property type="match status" value="1"/>
</dbReference>
<proteinExistence type="predicted"/>
<dbReference type="InterPro" id="IPR016186">
    <property type="entry name" value="C-type_lectin-like/link_sf"/>
</dbReference>
<dbReference type="KEGG" id="cvn:111117032"/>
<dbReference type="OrthoDB" id="2142683at2759"/>
<evidence type="ECO:0000259" key="3">
    <source>
        <dbReference type="PROSITE" id="PS50041"/>
    </source>
</evidence>
<dbReference type="InterPro" id="IPR050111">
    <property type="entry name" value="C-type_lectin/snaclec_domain"/>
</dbReference>